<evidence type="ECO:0000256" key="7">
    <source>
        <dbReference type="SAM" id="Phobius"/>
    </source>
</evidence>
<feature type="transmembrane region" description="Helical" evidence="7">
    <location>
        <begin position="183"/>
        <end position="203"/>
    </location>
</feature>
<feature type="transmembrane region" description="Helical" evidence="7">
    <location>
        <begin position="40"/>
        <end position="59"/>
    </location>
</feature>
<keyword evidence="4 7" id="KW-1133">Transmembrane helix</keyword>
<evidence type="ECO:0000256" key="3">
    <source>
        <dbReference type="ARBA" id="ARBA00022692"/>
    </source>
</evidence>
<protein>
    <submittedName>
        <fullName evidence="9">DMT family transporter</fullName>
    </submittedName>
</protein>
<dbReference type="SUPFAM" id="SSF103481">
    <property type="entry name" value="Multidrug resistance efflux transporter EmrE"/>
    <property type="match status" value="2"/>
</dbReference>
<dbReference type="AlphaFoldDB" id="A0A3L9Y1A1"/>
<dbReference type="InterPro" id="IPR037185">
    <property type="entry name" value="EmrE-like"/>
</dbReference>
<keyword evidence="3 7" id="KW-0812">Transmembrane</keyword>
<dbReference type="Gene3D" id="1.10.3730.20">
    <property type="match status" value="1"/>
</dbReference>
<proteinExistence type="inferred from homology"/>
<keyword evidence="10" id="KW-1185">Reference proteome</keyword>
<gene>
    <name evidence="9" type="ORF">D9R08_07295</name>
</gene>
<sequence length="333" mass="35501">MTENPANTNLRGALLALLAFAVFASHDVVIKYLGGSYSPFQIVFFSVLFGFPIVTFLLMRDASKGNLRPRHPWWTAARTFAAVLAGVGAFYAFSTLPLAQVYAILFAGPLLITLMAIPMLGEKVGWRRGLAVLVGLGGVLVVLQPGSTELQAGHVAALGAACTGAFASVVVRKIGQDERSVVLILYPMMANFVLMGAALPFVYEPMPLVDIGASAVIAALALVGTSCLIYAYRHAQAVIVAPMQYSQIIWASLYGVLLFDETLDRATVIGTGIIVASGIYIVLREGRGGHSLNTPVLRTRSRTGTPGAPRIGQFLSPEQRRPRGGPATDRRSD</sequence>
<evidence type="ECO:0000313" key="10">
    <source>
        <dbReference type="Proteomes" id="UP000281343"/>
    </source>
</evidence>
<organism evidence="9 10">
    <name type="scientific">Rhodophyticola porphyridii</name>
    <dbReference type="NCBI Taxonomy" id="1852017"/>
    <lineage>
        <taxon>Bacteria</taxon>
        <taxon>Pseudomonadati</taxon>
        <taxon>Pseudomonadota</taxon>
        <taxon>Alphaproteobacteria</taxon>
        <taxon>Rhodobacterales</taxon>
        <taxon>Roseobacteraceae</taxon>
        <taxon>Rhodophyticola</taxon>
    </lineage>
</organism>
<dbReference type="Proteomes" id="UP000281343">
    <property type="component" value="Unassembled WGS sequence"/>
</dbReference>
<evidence type="ECO:0000256" key="5">
    <source>
        <dbReference type="ARBA" id="ARBA00023136"/>
    </source>
</evidence>
<evidence type="ECO:0000256" key="2">
    <source>
        <dbReference type="ARBA" id="ARBA00009853"/>
    </source>
</evidence>
<feature type="transmembrane region" description="Helical" evidence="7">
    <location>
        <begin position="152"/>
        <end position="171"/>
    </location>
</feature>
<evidence type="ECO:0000256" key="1">
    <source>
        <dbReference type="ARBA" id="ARBA00004141"/>
    </source>
</evidence>
<dbReference type="PANTHER" id="PTHR22911:SF6">
    <property type="entry name" value="SOLUTE CARRIER FAMILY 35 MEMBER G1"/>
    <property type="match status" value="1"/>
</dbReference>
<dbReference type="Pfam" id="PF00892">
    <property type="entry name" value="EamA"/>
    <property type="match status" value="2"/>
</dbReference>
<evidence type="ECO:0000313" key="9">
    <source>
        <dbReference type="EMBL" id="RMA42599.1"/>
    </source>
</evidence>
<dbReference type="RefSeq" id="WP_121897384.1">
    <property type="nucleotide sequence ID" value="NZ_RCNT01000003.1"/>
</dbReference>
<dbReference type="OrthoDB" id="7818056at2"/>
<comment type="similarity">
    <text evidence="2">Belongs to the drug/metabolite transporter (DMT) superfamily. 10 TMS drug/metabolite exporter (DME) (TC 2.A.7.3) family.</text>
</comment>
<evidence type="ECO:0000256" key="6">
    <source>
        <dbReference type="SAM" id="MobiDB-lite"/>
    </source>
</evidence>
<evidence type="ECO:0000256" key="4">
    <source>
        <dbReference type="ARBA" id="ARBA00022989"/>
    </source>
</evidence>
<evidence type="ECO:0000259" key="8">
    <source>
        <dbReference type="Pfam" id="PF00892"/>
    </source>
</evidence>
<feature type="transmembrane region" description="Helical" evidence="7">
    <location>
        <begin position="209"/>
        <end position="231"/>
    </location>
</feature>
<feature type="transmembrane region" description="Helical" evidence="7">
    <location>
        <begin position="265"/>
        <end position="283"/>
    </location>
</feature>
<keyword evidence="5 7" id="KW-0472">Membrane</keyword>
<dbReference type="PANTHER" id="PTHR22911">
    <property type="entry name" value="ACYL-MALONYL CONDENSING ENZYME-RELATED"/>
    <property type="match status" value="1"/>
</dbReference>
<comment type="caution">
    <text evidence="9">The sequence shown here is derived from an EMBL/GenBank/DDBJ whole genome shotgun (WGS) entry which is preliminary data.</text>
</comment>
<feature type="transmembrane region" description="Helical" evidence="7">
    <location>
        <begin position="71"/>
        <end position="93"/>
    </location>
</feature>
<dbReference type="InterPro" id="IPR000620">
    <property type="entry name" value="EamA_dom"/>
</dbReference>
<feature type="transmembrane region" description="Helical" evidence="7">
    <location>
        <begin position="129"/>
        <end position="146"/>
    </location>
</feature>
<feature type="domain" description="EamA" evidence="8">
    <location>
        <begin position="11"/>
        <end position="143"/>
    </location>
</feature>
<comment type="subcellular location">
    <subcellularLocation>
        <location evidence="1">Membrane</location>
        <topology evidence="1">Multi-pass membrane protein</topology>
    </subcellularLocation>
</comment>
<dbReference type="GO" id="GO:0016020">
    <property type="term" value="C:membrane"/>
    <property type="evidence" value="ECO:0007669"/>
    <property type="project" value="UniProtKB-SubCell"/>
</dbReference>
<feature type="transmembrane region" description="Helical" evidence="7">
    <location>
        <begin position="238"/>
        <end position="259"/>
    </location>
</feature>
<dbReference type="EMBL" id="RCNT01000003">
    <property type="protein sequence ID" value="RMA42599.1"/>
    <property type="molecule type" value="Genomic_DNA"/>
</dbReference>
<accession>A0A3L9Y1A1</accession>
<name>A0A3L9Y1A1_9RHOB</name>
<feature type="transmembrane region" description="Helical" evidence="7">
    <location>
        <begin position="99"/>
        <end position="117"/>
    </location>
</feature>
<feature type="domain" description="EamA" evidence="8">
    <location>
        <begin position="153"/>
        <end position="281"/>
    </location>
</feature>
<feature type="region of interest" description="Disordered" evidence="6">
    <location>
        <begin position="293"/>
        <end position="333"/>
    </location>
</feature>
<reference evidence="9 10" key="1">
    <citation type="submission" date="2018-10" db="EMBL/GenBank/DDBJ databases">
        <authorList>
            <person name="Jung H.S."/>
            <person name="Jeon C.O."/>
        </authorList>
    </citation>
    <scope>NUCLEOTIDE SEQUENCE [LARGE SCALE GENOMIC DNA]</scope>
    <source>
        <strain evidence="9 10">MA-7-27</strain>
    </source>
</reference>